<dbReference type="Proteomes" id="UP000259812">
    <property type="component" value="Genome"/>
</dbReference>
<proteinExistence type="predicted"/>
<evidence type="ECO:0000313" key="1">
    <source>
        <dbReference type="EMBL" id="AXN53313.1"/>
    </source>
</evidence>
<accession>A0A346FC88</accession>
<organism evidence="1 2">
    <name type="scientific">Mycobacterium phage Thonko</name>
    <dbReference type="NCBI Taxonomy" id="2282910"/>
    <lineage>
        <taxon>Viruses</taxon>
        <taxon>Duplodnaviria</taxon>
        <taxon>Heunggongvirae</taxon>
        <taxon>Uroviricota</taxon>
        <taxon>Caudoviricetes</taxon>
        <taxon>Bclasvirinae</taxon>
        <taxon>Thonkovirus</taxon>
        <taxon>Thonkovirus thonko</taxon>
    </lineage>
</organism>
<keyword evidence="2" id="KW-1185">Reference proteome</keyword>
<dbReference type="RefSeq" id="YP_009949392.1">
    <property type="nucleotide sequence ID" value="NC_051580.1"/>
</dbReference>
<dbReference type="KEGG" id="vg:60320796"/>
<sequence length="393" mass="41464">MTIRLPLPGQPPVVAIKVGTTDVKQFRIGQTLYWSKSSVRDPFDLDGWLQGWINELQKLGGLFVNPFGELFGSMGDESPLGWLVNFTPGNSILGSPGTLISGVGNLEDAYCAAVGTVADITRGDIPEGLIGLINGLPIIGEGGRELIEELLDFIFGGGDPVTNILSIVGQVPIVGELGVMLGLLPKADGTFNDPVNFIVDAAGEVIGKITCGEWQPNEGTGGEMNFVIGVQDAAARMFIPDGLVGIGKQTSRFRHPAQTVGDDGWLEVQIDQIGSPGYATQVFRRWANAGGASGVGMDFRDGVASIVRRVGGTDTIIRPGLAAIASGDVFRLHQEGNLHTLIRNGKPVGEWPDDAATAAKGAANRSVAMVMQGARELMGVRRYSPSLNYLDAA</sequence>
<protein>
    <submittedName>
        <fullName evidence="1">Uncharacterized protein</fullName>
    </submittedName>
</protein>
<dbReference type="GeneID" id="60320796"/>
<evidence type="ECO:0000313" key="2">
    <source>
        <dbReference type="Proteomes" id="UP000259812"/>
    </source>
</evidence>
<name>A0A346FC88_9CAUD</name>
<dbReference type="EMBL" id="MH632120">
    <property type="protein sequence ID" value="AXN53313.1"/>
    <property type="molecule type" value="Genomic_DNA"/>
</dbReference>
<reference evidence="2" key="1">
    <citation type="submission" date="2018-07" db="EMBL/GenBank/DDBJ databases">
        <authorList>
            <person name="Quirk P.G."/>
            <person name="Krulwich T.A."/>
        </authorList>
    </citation>
    <scope>NUCLEOTIDE SEQUENCE [LARGE SCALE GENOMIC DNA]</scope>
</reference>
<gene>
    <name evidence="1" type="primary">41</name>
    <name evidence="1" type="ORF">PBI_THONKO_41</name>
</gene>